<dbReference type="EC" id="6.1.1.16" evidence="12"/>
<feature type="binding site" evidence="12">
    <location>
        <position position="230"/>
    </location>
    <ligand>
        <name>Zn(2+)</name>
        <dbReference type="ChEBI" id="CHEBI:29105"/>
    </ligand>
</feature>
<dbReference type="InterPro" id="IPR032678">
    <property type="entry name" value="tRNA-synt_1_cat_dom"/>
</dbReference>
<name>A0A918SH54_9FLAO</name>
<dbReference type="Pfam" id="PF01406">
    <property type="entry name" value="tRNA-synt_1e"/>
    <property type="match status" value="1"/>
</dbReference>
<gene>
    <name evidence="12 14" type="primary">cysS</name>
    <name evidence="14" type="ORF">GCM10007103_23560</name>
</gene>
<comment type="catalytic activity">
    <reaction evidence="12">
        <text>tRNA(Cys) + L-cysteine + ATP = L-cysteinyl-tRNA(Cys) + AMP + diphosphate</text>
        <dbReference type="Rhea" id="RHEA:17773"/>
        <dbReference type="Rhea" id="RHEA-COMP:9661"/>
        <dbReference type="Rhea" id="RHEA-COMP:9679"/>
        <dbReference type="ChEBI" id="CHEBI:30616"/>
        <dbReference type="ChEBI" id="CHEBI:33019"/>
        <dbReference type="ChEBI" id="CHEBI:35235"/>
        <dbReference type="ChEBI" id="CHEBI:78442"/>
        <dbReference type="ChEBI" id="CHEBI:78517"/>
        <dbReference type="ChEBI" id="CHEBI:456215"/>
        <dbReference type="EC" id="6.1.1.16"/>
    </reaction>
</comment>
<dbReference type="GO" id="GO:0006423">
    <property type="term" value="P:cysteinyl-tRNA aminoacylation"/>
    <property type="evidence" value="ECO:0007669"/>
    <property type="project" value="UniProtKB-UniRule"/>
</dbReference>
<evidence type="ECO:0000256" key="4">
    <source>
        <dbReference type="ARBA" id="ARBA00022490"/>
    </source>
</evidence>
<feature type="domain" description="Cysteinyl-tRNA synthetase class Ia DALR" evidence="13">
    <location>
        <begin position="374"/>
        <end position="440"/>
    </location>
</feature>
<dbReference type="PRINTS" id="PR00983">
    <property type="entry name" value="TRNASYNTHCYS"/>
</dbReference>
<dbReference type="GO" id="GO:0004817">
    <property type="term" value="F:cysteine-tRNA ligase activity"/>
    <property type="evidence" value="ECO:0007669"/>
    <property type="project" value="UniProtKB-UniRule"/>
</dbReference>
<evidence type="ECO:0000256" key="8">
    <source>
        <dbReference type="ARBA" id="ARBA00022833"/>
    </source>
</evidence>
<dbReference type="InterPro" id="IPR015803">
    <property type="entry name" value="Cys-tRNA-ligase"/>
</dbReference>
<evidence type="ECO:0000313" key="14">
    <source>
        <dbReference type="EMBL" id="GHA41422.1"/>
    </source>
</evidence>
<feature type="short sequence motif" description="'HIGH' region" evidence="12">
    <location>
        <begin position="37"/>
        <end position="47"/>
    </location>
</feature>
<comment type="caution">
    <text evidence="14">The sequence shown here is derived from an EMBL/GenBank/DDBJ whole genome shotgun (WGS) entry which is preliminary data.</text>
</comment>
<dbReference type="Proteomes" id="UP000610456">
    <property type="component" value="Unassembled WGS sequence"/>
</dbReference>
<evidence type="ECO:0000259" key="13">
    <source>
        <dbReference type="SMART" id="SM00840"/>
    </source>
</evidence>
<dbReference type="CDD" id="cd00672">
    <property type="entry name" value="CysRS_core"/>
    <property type="match status" value="1"/>
</dbReference>
<feature type="binding site" evidence="12">
    <location>
        <position position="35"/>
    </location>
    <ligand>
        <name>Zn(2+)</name>
        <dbReference type="ChEBI" id="CHEBI:29105"/>
    </ligand>
</feature>
<sequence>MALYKQQELKIYNSISKDKEIFKPINEGNIGMYVCGPTVYSNVHLGNCRTFISFDLVFRYLKHLGYKVRYVRNITDAGHLENDAESGEDRIAKKARLEQIEPMEVVQKYTVDFHNILQKFNNLPPSIEPTATGHIVEQIEIIKEIFEKGYAYEVNGSVYFDVLKFNETHEYGKLSGRKLEDMIPNTRELTAQSDKRNPQDFALWKKAEPQHIMRWPSPWSDGFPGWHLECTVMSSKYLGEEFDIHGGGMDLKFPHHECEIAQGEAATGKTPVNYWMHANMLTLNGKKMAKSTGNNILPTQIFSGDNENLEKGFPPTVARFFMLQAHYRSILDFSNEALLASEKGFHRLMDAYHLLDELPNSNSSSFNVSEWKQKCYDAMNDDFNSPILIANLFEAVKQINSIKEGKVSITSEDLEQLKTTMSDFIFEVLGLVDIHVAANDSSEKLSGTVELLIKLRAEARANKDFATSDQIRDELQKMGIQLKDGKEGTTFFVS</sequence>
<evidence type="ECO:0000256" key="10">
    <source>
        <dbReference type="ARBA" id="ARBA00022917"/>
    </source>
</evidence>
<dbReference type="HAMAP" id="MF_00041">
    <property type="entry name" value="Cys_tRNA_synth"/>
    <property type="match status" value="1"/>
</dbReference>
<dbReference type="AlphaFoldDB" id="A0A918SH54"/>
<comment type="similarity">
    <text evidence="2 12">Belongs to the class-I aminoacyl-tRNA synthetase family.</text>
</comment>
<dbReference type="GO" id="GO:0008270">
    <property type="term" value="F:zinc ion binding"/>
    <property type="evidence" value="ECO:0007669"/>
    <property type="project" value="UniProtKB-UniRule"/>
</dbReference>
<evidence type="ECO:0000256" key="7">
    <source>
        <dbReference type="ARBA" id="ARBA00022741"/>
    </source>
</evidence>
<dbReference type="SUPFAM" id="SSF52374">
    <property type="entry name" value="Nucleotidylyl transferase"/>
    <property type="match status" value="1"/>
</dbReference>
<keyword evidence="15" id="KW-1185">Reference proteome</keyword>
<evidence type="ECO:0000256" key="5">
    <source>
        <dbReference type="ARBA" id="ARBA00022598"/>
    </source>
</evidence>
<dbReference type="EMBL" id="BMXB01000009">
    <property type="protein sequence ID" value="GHA41422.1"/>
    <property type="molecule type" value="Genomic_DNA"/>
</dbReference>
<dbReference type="PANTHER" id="PTHR10890">
    <property type="entry name" value="CYSTEINYL-TRNA SYNTHETASE"/>
    <property type="match status" value="1"/>
</dbReference>
<keyword evidence="8 12" id="KW-0862">Zinc</keyword>
<keyword evidence="10 12" id="KW-0648">Protein biosynthesis</keyword>
<proteinExistence type="inferred from homology"/>
<comment type="subcellular location">
    <subcellularLocation>
        <location evidence="1 12">Cytoplasm</location>
    </subcellularLocation>
</comment>
<feature type="short sequence motif" description="'KMSKS' region" evidence="12">
    <location>
        <begin position="287"/>
        <end position="291"/>
    </location>
</feature>
<dbReference type="GO" id="GO:0005524">
    <property type="term" value="F:ATP binding"/>
    <property type="evidence" value="ECO:0007669"/>
    <property type="project" value="UniProtKB-UniRule"/>
</dbReference>
<comment type="cofactor">
    <cofactor evidence="12">
        <name>Zn(2+)</name>
        <dbReference type="ChEBI" id="CHEBI:29105"/>
    </cofactor>
    <text evidence="12">Binds 1 zinc ion per subunit.</text>
</comment>
<evidence type="ECO:0000256" key="1">
    <source>
        <dbReference type="ARBA" id="ARBA00004496"/>
    </source>
</evidence>
<dbReference type="InterPro" id="IPR015273">
    <property type="entry name" value="Cys-tRNA-synt_Ia_DALR"/>
</dbReference>
<dbReference type="Pfam" id="PF09190">
    <property type="entry name" value="DALR_2"/>
    <property type="match status" value="1"/>
</dbReference>
<feature type="binding site" evidence="12">
    <location>
        <position position="290"/>
    </location>
    <ligand>
        <name>ATP</name>
        <dbReference type="ChEBI" id="CHEBI:30616"/>
    </ligand>
</feature>
<evidence type="ECO:0000256" key="9">
    <source>
        <dbReference type="ARBA" id="ARBA00022840"/>
    </source>
</evidence>
<evidence type="ECO:0000256" key="2">
    <source>
        <dbReference type="ARBA" id="ARBA00005594"/>
    </source>
</evidence>
<dbReference type="Pfam" id="PF23493">
    <property type="entry name" value="CysS_C"/>
    <property type="match status" value="1"/>
</dbReference>
<keyword evidence="4 12" id="KW-0963">Cytoplasm</keyword>
<organism evidence="14 15">
    <name type="scientific">Salinimicrobium marinum</name>
    <dbReference type="NCBI Taxonomy" id="680283"/>
    <lineage>
        <taxon>Bacteria</taxon>
        <taxon>Pseudomonadati</taxon>
        <taxon>Bacteroidota</taxon>
        <taxon>Flavobacteriia</taxon>
        <taxon>Flavobacteriales</taxon>
        <taxon>Flavobacteriaceae</taxon>
        <taxon>Salinimicrobium</taxon>
    </lineage>
</organism>
<dbReference type="GO" id="GO:0005829">
    <property type="term" value="C:cytosol"/>
    <property type="evidence" value="ECO:0007669"/>
    <property type="project" value="TreeGrafter"/>
</dbReference>
<keyword evidence="6 12" id="KW-0479">Metal-binding</keyword>
<evidence type="ECO:0000256" key="11">
    <source>
        <dbReference type="ARBA" id="ARBA00023146"/>
    </source>
</evidence>
<evidence type="ECO:0000256" key="12">
    <source>
        <dbReference type="HAMAP-Rule" id="MF_00041"/>
    </source>
</evidence>
<dbReference type="InterPro" id="IPR009080">
    <property type="entry name" value="tRNAsynth_Ia_anticodon-bd"/>
</dbReference>
<dbReference type="RefSeq" id="WP_189604958.1">
    <property type="nucleotide sequence ID" value="NZ_BMXB01000009.1"/>
</dbReference>
<keyword evidence="11 12" id="KW-0030">Aminoacyl-tRNA synthetase</keyword>
<keyword evidence="7 12" id="KW-0547">Nucleotide-binding</keyword>
<reference evidence="14" key="1">
    <citation type="journal article" date="2014" name="Int. J. Syst. Evol. Microbiol.">
        <title>Complete genome sequence of Corynebacterium casei LMG S-19264T (=DSM 44701T), isolated from a smear-ripened cheese.</title>
        <authorList>
            <consortium name="US DOE Joint Genome Institute (JGI-PGF)"/>
            <person name="Walter F."/>
            <person name="Albersmeier A."/>
            <person name="Kalinowski J."/>
            <person name="Ruckert C."/>
        </authorList>
    </citation>
    <scope>NUCLEOTIDE SEQUENCE</scope>
    <source>
        <strain evidence="14">KCTC 12719</strain>
    </source>
</reference>
<evidence type="ECO:0000256" key="3">
    <source>
        <dbReference type="ARBA" id="ARBA00011245"/>
    </source>
</evidence>
<dbReference type="PANTHER" id="PTHR10890:SF3">
    <property type="entry name" value="CYSTEINE--TRNA LIGASE, CYTOPLASMIC"/>
    <property type="match status" value="1"/>
</dbReference>
<dbReference type="InterPro" id="IPR024909">
    <property type="entry name" value="Cys-tRNA/MSH_ligase"/>
</dbReference>
<dbReference type="Gene3D" id="1.20.120.1910">
    <property type="entry name" value="Cysteine-tRNA ligase, C-terminal anti-codon recognition domain"/>
    <property type="match status" value="1"/>
</dbReference>
<feature type="binding site" evidence="12">
    <location>
        <position position="259"/>
    </location>
    <ligand>
        <name>Zn(2+)</name>
        <dbReference type="ChEBI" id="CHEBI:29105"/>
    </ligand>
</feature>
<reference evidence="14" key="2">
    <citation type="submission" date="2020-09" db="EMBL/GenBank/DDBJ databases">
        <authorList>
            <person name="Sun Q."/>
            <person name="Kim S."/>
        </authorList>
    </citation>
    <scope>NUCLEOTIDE SEQUENCE</scope>
    <source>
        <strain evidence="14">KCTC 12719</strain>
    </source>
</reference>
<dbReference type="NCBIfam" id="TIGR00435">
    <property type="entry name" value="cysS"/>
    <property type="match status" value="1"/>
</dbReference>
<dbReference type="InterPro" id="IPR014729">
    <property type="entry name" value="Rossmann-like_a/b/a_fold"/>
</dbReference>
<dbReference type="InterPro" id="IPR056411">
    <property type="entry name" value="CysS_C"/>
</dbReference>
<comment type="subunit">
    <text evidence="3 12">Monomer.</text>
</comment>
<evidence type="ECO:0000313" key="15">
    <source>
        <dbReference type="Proteomes" id="UP000610456"/>
    </source>
</evidence>
<protein>
    <recommendedName>
        <fullName evidence="12">Cysteine--tRNA ligase</fullName>
        <ecNumber evidence="12">6.1.1.16</ecNumber>
    </recommendedName>
    <alternativeName>
        <fullName evidence="12">Cysteinyl-tRNA synthetase</fullName>
        <shortName evidence="12">CysRS</shortName>
    </alternativeName>
</protein>
<dbReference type="SMART" id="SM00840">
    <property type="entry name" value="DALR_2"/>
    <property type="match status" value="1"/>
</dbReference>
<keyword evidence="9 12" id="KW-0067">ATP-binding</keyword>
<feature type="binding site" evidence="12">
    <location>
        <position position="255"/>
    </location>
    <ligand>
        <name>Zn(2+)</name>
        <dbReference type="ChEBI" id="CHEBI:29105"/>
    </ligand>
</feature>
<keyword evidence="5 12" id="KW-0436">Ligase</keyword>
<dbReference type="Gene3D" id="3.40.50.620">
    <property type="entry name" value="HUPs"/>
    <property type="match status" value="1"/>
</dbReference>
<accession>A0A918SH54</accession>
<evidence type="ECO:0000256" key="6">
    <source>
        <dbReference type="ARBA" id="ARBA00022723"/>
    </source>
</evidence>
<dbReference type="SUPFAM" id="SSF47323">
    <property type="entry name" value="Anticodon-binding domain of a subclass of class I aminoacyl-tRNA synthetases"/>
    <property type="match status" value="1"/>
</dbReference>